<comment type="caution">
    <text evidence="2">The sequence shown here is derived from an EMBL/GenBank/DDBJ whole genome shotgun (WGS) entry which is preliminary data.</text>
</comment>
<dbReference type="AlphaFoldDB" id="A0AAE1AGC9"/>
<proteinExistence type="predicted"/>
<sequence>MFETTTSASSDRESLNLIETTQNPIETTQNLNETTQNLIETTQNFIETTQNFIETTQNLIETTKNFIETTQNLTETTQNLIETTNNFIETTQNFIETTQNPPENGGTTHDSNAIQCQNGGVFSNVACQCDQSAGMATGRNLSRLNAPSVGRDLLRNSGNFDVIYDFDDYETGYFLGPNDFFIGLENMLPLLGSGMEVTFVIYYNSPSFHGPAWIKFTNLRLRKVGSSNYEFNQSMGSESRGNAIQPGTSNSGLAPNVEILETFFACSIKHFVIL</sequence>
<evidence type="ECO:0000313" key="2">
    <source>
        <dbReference type="EMBL" id="KAK3787329.1"/>
    </source>
</evidence>
<name>A0AAE1AGC9_9GAST</name>
<reference evidence="2" key="1">
    <citation type="journal article" date="2023" name="G3 (Bethesda)">
        <title>A reference genome for the long-term kleptoplast-retaining sea slug Elysia crispata morphotype clarki.</title>
        <authorList>
            <person name="Eastman K.E."/>
            <person name="Pendleton A.L."/>
            <person name="Shaikh M.A."/>
            <person name="Suttiyut T."/>
            <person name="Ogas R."/>
            <person name="Tomko P."/>
            <person name="Gavelis G."/>
            <person name="Widhalm J.R."/>
            <person name="Wisecaver J.H."/>
        </authorList>
    </citation>
    <scope>NUCLEOTIDE SEQUENCE</scope>
    <source>
        <strain evidence="2">ECLA1</strain>
    </source>
</reference>
<gene>
    <name evidence="2" type="ORF">RRG08_025282</name>
</gene>
<accession>A0AAE1AGC9</accession>
<feature type="region of interest" description="Disordered" evidence="1">
    <location>
        <begin position="1"/>
        <end position="22"/>
    </location>
</feature>
<dbReference type="Proteomes" id="UP001283361">
    <property type="component" value="Unassembled WGS sequence"/>
</dbReference>
<evidence type="ECO:0000256" key="1">
    <source>
        <dbReference type="SAM" id="MobiDB-lite"/>
    </source>
</evidence>
<protein>
    <submittedName>
        <fullName evidence="2">Uncharacterized protein</fullName>
    </submittedName>
</protein>
<dbReference type="EMBL" id="JAWDGP010001867">
    <property type="protein sequence ID" value="KAK3787329.1"/>
    <property type="molecule type" value="Genomic_DNA"/>
</dbReference>
<evidence type="ECO:0000313" key="3">
    <source>
        <dbReference type="Proteomes" id="UP001283361"/>
    </source>
</evidence>
<keyword evidence="3" id="KW-1185">Reference proteome</keyword>
<organism evidence="2 3">
    <name type="scientific">Elysia crispata</name>
    <name type="common">lettuce slug</name>
    <dbReference type="NCBI Taxonomy" id="231223"/>
    <lineage>
        <taxon>Eukaryota</taxon>
        <taxon>Metazoa</taxon>
        <taxon>Spiralia</taxon>
        <taxon>Lophotrochozoa</taxon>
        <taxon>Mollusca</taxon>
        <taxon>Gastropoda</taxon>
        <taxon>Heterobranchia</taxon>
        <taxon>Euthyneura</taxon>
        <taxon>Panpulmonata</taxon>
        <taxon>Sacoglossa</taxon>
        <taxon>Placobranchoidea</taxon>
        <taxon>Plakobranchidae</taxon>
        <taxon>Elysia</taxon>
    </lineage>
</organism>